<evidence type="ECO:0000256" key="15">
    <source>
        <dbReference type="ARBA" id="ARBA00023303"/>
    </source>
</evidence>
<evidence type="ECO:0000256" key="13">
    <source>
        <dbReference type="ARBA" id="ARBA00023065"/>
    </source>
</evidence>
<feature type="transmembrane region" description="Helical" evidence="17">
    <location>
        <begin position="200"/>
        <end position="221"/>
    </location>
</feature>
<keyword evidence="14 17" id="KW-0472">Membrane</keyword>
<evidence type="ECO:0000256" key="5">
    <source>
        <dbReference type="ARBA" id="ARBA00022538"/>
    </source>
</evidence>
<keyword evidence="6 17" id="KW-0812">Transmembrane</keyword>
<keyword evidence="4" id="KW-0813">Transport</keyword>
<dbReference type="GO" id="GO:0022841">
    <property type="term" value="F:potassium ion leak channel activity"/>
    <property type="evidence" value="ECO:0007669"/>
    <property type="project" value="TreeGrafter"/>
</dbReference>
<evidence type="ECO:0000256" key="2">
    <source>
        <dbReference type="ARBA" id="ARBA00010159"/>
    </source>
</evidence>
<keyword evidence="13" id="KW-0406">Ion transport</keyword>
<evidence type="ECO:0000256" key="6">
    <source>
        <dbReference type="ARBA" id="ARBA00022692"/>
    </source>
</evidence>
<dbReference type="AlphaFoldDB" id="A0A843WR65"/>
<keyword evidence="20" id="KW-1185">Reference proteome</keyword>
<dbReference type="FunFam" id="1.10.287.70:FF:000102">
    <property type="entry name" value="Two-pore potassium channel 3"/>
    <property type="match status" value="1"/>
</dbReference>
<evidence type="ECO:0000256" key="10">
    <source>
        <dbReference type="ARBA" id="ARBA00022837"/>
    </source>
</evidence>
<feature type="transmembrane region" description="Helical" evidence="17">
    <location>
        <begin position="110"/>
        <end position="128"/>
    </location>
</feature>
<comment type="subcellular location">
    <subcellularLocation>
        <location evidence="1">Membrane</location>
        <topology evidence="1">Multi-pass membrane protein</topology>
    </subcellularLocation>
</comment>
<evidence type="ECO:0000256" key="12">
    <source>
        <dbReference type="ARBA" id="ARBA00022989"/>
    </source>
</evidence>
<comment type="subunit">
    <text evidence="3">Homodimer.</text>
</comment>
<feature type="transmembrane region" description="Helical" evidence="17">
    <location>
        <begin position="140"/>
        <end position="164"/>
    </location>
</feature>
<evidence type="ECO:0000256" key="4">
    <source>
        <dbReference type="ARBA" id="ARBA00022448"/>
    </source>
</evidence>
<keyword evidence="7" id="KW-0479">Metal-binding</keyword>
<keyword evidence="9" id="KW-0631">Potassium channel</keyword>
<evidence type="ECO:0000259" key="18">
    <source>
        <dbReference type="Pfam" id="PF07885"/>
    </source>
</evidence>
<dbReference type="OrthoDB" id="415460at2759"/>
<keyword evidence="12 17" id="KW-1133">Transmembrane helix</keyword>
<feature type="domain" description="Potassium channel" evidence="18">
    <location>
        <begin position="206"/>
        <end position="274"/>
    </location>
</feature>
<keyword evidence="11" id="KW-0630">Potassium</keyword>
<dbReference type="PANTHER" id="PTHR11003:SF268">
    <property type="entry name" value="TWO-PORE POTASSIUM CHANNEL 4-RELATED"/>
    <property type="match status" value="1"/>
</dbReference>
<organism evidence="19 20">
    <name type="scientific">Colocasia esculenta</name>
    <name type="common">Wild taro</name>
    <name type="synonym">Arum esculentum</name>
    <dbReference type="NCBI Taxonomy" id="4460"/>
    <lineage>
        <taxon>Eukaryota</taxon>
        <taxon>Viridiplantae</taxon>
        <taxon>Streptophyta</taxon>
        <taxon>Embryophyta</taxon>
        <taxon>Tracheophyta</taxon>
        <taxon>Spermatophyta</taxon>
        <taxon>Magnoliopsida</taxon>
        <taxon>Liliopsida</taxon>
        <taxon>Araceae</taxon>
        <taxon>Aroideae</taxon>
        <taxon>Colocasieae</taxon>
        <taxon>Colocasia</taxon>
    </lineage>
</organism>
<dbReference type="GO" id="GO:0005886">
    <property type="term" value="C:plasma membrane"/>
    <property type="evidence" value="ECO:0007669"/>
    <property type="project" value="TreeGrafter"/>
</dbReference>
<evidence type="ECO:0000256" key="7">
    <source>
        <dbReference type="ARBA" id="ARBA00022723"/>
    </source>
</evidence>
<dbReference type="GO" id="GO:0015271">
    <property type="term" value="F:outward rectifier potassium channel activity"/>
    <property type="evidence" value="ECO:0007669"/>
    <property type="project" value="TreeGrafter"/>
</dbReference>
<feature type="region of interest" description="Disordered" evidence="16">
    <location>
        <begin position="1"/>
        <end position="37"/>
    </location>
</feature>
<dbReference type="SUPFAM" id="SSF81324">
    <property type="entry name" value="Voltage-gated potassium channels"/>
    <property type="match status" value="2"/>
</dbReference>
<dbReference type="Pfam" id="PF07885">
    <property type="entry name" value="Ion_trans_2"/>
    <property type="match status" value="2"/>
</dbReference>
<name>A0A843WR65_COLES</name>
<dbReference type="PRINTS" id="PR01333">
    <property type="entry name" value="2POREKCHANEL"/>
</dbReference>
<evidence type="ECO:0000256" key="11">
    <source>
        <dbReference type="ARBA" id="ARBA00022958"/>
    </source>
</evidence>
<evidence type="ECO:0000313" key="19">
    <source>
        <dbReference type="EMBL" id="MQM12479.1"/>
    </source>
</evidence>
<protein>
    <recommendedName>
        <fullName evidence="18">Potassium channel domain-containing protein</fullName>
    </recommendedName>
</protein>
<accession>A0A843WR65</accession>
<evidence type="ECO:0000256" key="14">
    <source>
        <dbReference type="ARBA" id="ARBA00023136"/>
    </source>
</evidence>
<sequence length="339" mass="36568">MEAEEPLLAPPISPSSSAAAQDVEDPPPKAASPGTQEPARMYALRRSWTAPALAVLRGRDAADEDDPKLKLGIGGSLLRQAATLLLLYLSLAALAYSFNRHHFSGDETHPVVDSLYFCIVTLCTIGYGDITPLTPAAKALSCVFVLVGFGCLDIFLSGAVGYVLDLQEGLLVAIGARGGEGAIGYIFDAEKGRMRIRMKVALALGVVVLCIAVGTMVLSLVEELDWVDSFYLAVMSVTTVGYGDKAFKTLPGRLFASVWLLVSTIAVARSFLFLAEARIAKRHRRIAKWVLERAMTVEDLVAADLNNTGFISLTTHTSQHPYLCHRVRKGHFMKDVSTA</sequence>
<proteinExistence type="inferred from homology"/>
<keyword evidence="15" id="KW-0407">Ion channel</keyword>
<evidence type="ECO:0000256" key="17">
    <source>
        <dbReference type="SAM" id="Phobius"/>
    </source>
</evidence>
<evidence type="ECO:0000256" key="16">
    <source>
        <dbReference type="SAM" id="MobiDB-lite"/>
    </source>
</evidence>
<dbReference type="PANTHER" id="PTHR11003">
    <property type="entry name" value="POTASSIUM CHANNEL, SUBFAMILY K"/>
    <property type="match status" value="1"/>
</dbReference>
<dbReference type="GO" id="GO:0046872">
    <property type="term" value="F:metal ion binding"/>
    <property type="evidence" value="ECO:0007669"/>
    <property type="project" value="UniProtKB-KW"/>
</dbReference>
<feature type="transmembrane region" description="Helical" evidence="17">
    <location>
        <begin position="77"/>
        <end position="98"/>
    </location>
</feature>
<dbReference type="GO" id="GO:0009705">
    <property type="term" value="C:plant-type vacuole membrane"/>
    <property type="evidence" value="ECO:0007669"/>
    <property type="project" value="TreeGrafter"/>
</dbReference>
<keyword evidence="10" id="KW-0106">Calcium</keyword>
<keyword evidence="8" id="KW-0677">Repeat</keyword>
<dbReference type="Gene3D" id="1.10.287.70">
    <property type="match status" value="2"/>
</dbReference>
<feature type="transmembrane region" description="Helical" evidence="17">
    <location>
        <begin position="254"/>
        <end position="275"/>
    </location>
</feature>
<feature type="domain" description="Potassium channel" evidence="18">
    <location>
        <begin position="84"/>
        <end position="157"/>
    </location>
</feature>
<evidence type="ECO:0000313" key="20">
    <source>
        <dbReference type="Proteomes" id="UP000652761"/>
    </source>
</evidence>
<comment type="similarity">
    <text evidence="2">Belongs to the two pore domain potassium channel (TC 1.A.1.7) family.</text>
</comment>
<evidence type="ECO:0000256" key="8">
    <source>
        <dbReference type="ARBA" id="ARBA00022737"/>
    </source>
</evidence>
<reference evidence="19" key="1">
    <citation type="submission" date="2017-07" db="EMBL/GenBank/DDBJ databases">
        <title>Taro Niue Genome Assembly and Annotation.</title>
        <authorList>
            <person name="Atibalentja N."/>
            <person name="Keating K."/>
            <person name="Fields C.J."/>
        </authorList>
    </citation>
    <scope>NUCLEOTIDE SEQUENCE</scope>
    <source>
        <strain evidence="19">Niue_2</strain>
        <tissue evidence="19">Leaf</tissue>
    </source>
</reference>
<dbReference type="InterPro" id="IPR003280">
    <property type="entry name" value="2pore_dom_K_chnl"/>
</dbReference>
<dbReference type="Proteomes" id="UP000652761">
    <property type="component" value="Unassembled WGS sequence"/>
</dbReference>
<comment type="caution">
    <text evidence="19">The sequence shown here is derived from an EMBL/GenBank/DDBJ whole genome shotgun (WGS) entry which is preliminary data.</text>
</comment>
<keyword evidence="5" id="KW-0633">Potassium transport</keyword>
<dbReference type="GO" id="GO:0030322">
    <property type="term" value="P:stabilization of membrane potential"/>
    <property type="evidence" value="ECO:0007669"/>
    <property type="project" value="TreeGrafter"/>
</dbReference>
<dbReference type="EMBL" id="NMUH01005326">
    <property type="protein sequence ID" value="MQM12479.1"/>
    <property type="molecule type" value="Genomic_DNA"/>
</dbReference>
<evidence type="ECO:0000256" key="9">
    <source>
        <dbReference type="ARBA" id="ARBA00022826"/>
    </source>
</evidence>
<evidence type="ECO:0000256" key="1">
    <source>
        <dbReference type="ARBA" id="ARBA00004141"/>
    </source>
</evidence>
<dbReference type="InterPro" id="IPR013099">
    <property type="entry name" value="K_chnl_dom"/>
</dbReference>
<gene>
    <name evidence="19" type="ORF">Taro_045398</name>
</gene>
<evidence type="ECO:0000256" key="3">
    <source>
        <dbReference type="ARBA" id="ARBA00011738"/>
    </source>
</evidence>